<sequence>MSLKMERKGSEMFVDERRFATDRRPWFGQLPERIGKNFTFAVMGDRCGMALPGVFEKGLAILQDLKPDFVLFVGDLVEGYGMDSEEARNEWEYIDAQIAATGLPFFQTIGNHDFGTQTLVDVWRERKGIEYYAFRVGDVLFLILNTEDPFEELSDELIARVKLAAANIRRDPERASEYVKAFDDEVVASMSPDQLQDVGKARVGLGDEQLAFFENVLASNADAKYTFVSMHKPGWKSDSSSFARLREMIGSRPHTIFAGHFHSLEYSRTNEACQIQLGRTGAASHGEGKGDQNLLLWVSMRSGVPSIRVVHLDGITEPADYPPRHP</sequence>
<keyword evidence="3" id="KW-1185">Reference proteome</keyword>
<dbReference type="PANTHER" id="PTHR43143">
    <property type="entry name" value="METALLOPHOSPHOESTERASE, CALCINEURIN SUPERFAMILY"/>
    <property type="match status" value="1"/>
</dbReference>
<comment type="caution">
    <text evidence="2">The sequence shown here is derived from an EMBL/GenBank/DDBJ whole genome shotgun (WGS) entry which is preliminary data.</text>
</comment>
<dbReference type="Pfam" id="PF00149">
    <property type="entry name" value="Metallophos"/>
    <property type="match status" value="1"/>
</dbReference>
<dbReference type="GO" id="GO:0016787">
    <property type="term" value="F:hydrolase activity"/>
    <property type="evidence" value="ECO:0007669"/>
    <property type="project" value="InterPro"/>
</dbReference>
<evidence type="ECO:0000313" key="3">
    <source>
        <dbReference type="Proteomes" id="UP000564644"/>
    </source>
</evidence>
<protein>
    <submittedName>
        <fullName evidence="2">Metallophosphoesterase</fullName>
    </submittedName>
</protein>
<organism evidence="2 3">
    <name type="scientific">Cohnella zeiphila</name>
    <dbReference type="NCBI Taxonomy" id="2761120"/>
    <lineage>
        <taxon>Bacteria</taxon>
        <taxon>Bacillati</taxon>
        <taxon>Bacillota</taxon>
        <taxon>Bacilli</taxon>
        <taxon>Bacillales</taxon>
        <taxon>Paenibacillaceae</taxon>
        <taxon>Cohnella</taxon>
    </lineage>
</organism>
<dbReference type="InterPro" id="IPR029052">
    <property type="entry name" value="Metallo-depent_PP-like"/>
</dbReference>
<dbReference type="InterPro" id="IPR004843">
    <property type="entry name" value="Calcineurin-like_PHP"/>
</dbReference>
<dbReference type="Gene3D" id="3.60.21.10">
    <property type="match status" value="1"/>
</dbReference>
<dbReference type="InterPro" id="IPR051918">
    <property type="entry name" value="STPP_CPPED1"/>
</dbReference>
<dbReference type="Proteomes" id="UP000564644">
    <property type="component" value="Unassembled WGS sequence"/>
</dbReference>
<feature type="domain" description="Calcineurin-like phosphoesterase" evidence="1">
    <location>
        <begin position="52"/>
        <end position="263"/>
    </location>
</feature>
<accession>A0A7X0SIU3</accession>
<evidence type="ECO:0000313" key="2">
    <source>
        <dbReference type="EMBL" id="MBB6730757.1"/>
    </source>
</evidence>
<proteinExistence type="predicted"/>
<dbReference type="AlphaFoldDB" id="A0A7X0SIU3"/>
<gene>
    <name evidence="2" type="ORF">H7C18_07545</name>
</gene>
<evidence type="ECO:0000259" key="1">
    <source>
        <dbReference type="Pfam" id="PF00149"/>
    </source>
</evidence>
<dbReference type="PANTHER" id="PTHR43143:SF1">
    <property type="entry name" value="SERINE_THREONINE-PROTEIN PHOSPHATASE CPPED1"/>
    <property type="match status" value="1"/>
</dbReference>
<dbReference type="SUPFAM" id="SSF56300">
    <property type="entry name" value="Metallo-dependent phosphatases"/>
    <property type="match status" value="1"/>
</dbReference>
<name>A0A7X0SIU3_9BACL</name>
<dbReference type="EMBL" id="JACJVO010000009">
    <property type="protein sequence ID" value="MBB6730757.1"/>
    <property type="molecule type" value="Genomic_DNA"/>
</dbReference>
<dbReference type="RefSeq" id="WP_185128427.1">
    <property type="nucleotide sequence ID" value="NZ_JACJVO010000009.1"/>
</dbReference>
<reference evidence="2 3" key="1">
    <citation type="submission" date="2020-08" db="EMBL/GenBank/DDBJ databases">
        <title>Cohnella phylogeny.</title>
        <authorList>
            <person name="Dunlap C."/>
        </authorList>
    </citation>
    <scope>NUCLEOTIDE SEQUENCE [LARGE SCALE GENOMIC DNA]</scope>
    <source>
        <strain evidence="2 3">CBP 2801</strain>
    </source>
</reference>